<dbReference type="Proteomes" id="UP000202719">
    <property type="component" value="Segment"/>
</dbReference>
<dbReference type="OrthoDB" id="23381at10239"/>
<evidence type="ECO:0000313" key="1">
    <source>
        <dbReference type="EMBL" id="ALN42038.1"/>
    </source>
</evidence>
<evidence type="ECO:0000313" key="2">
    <source>
        <dbReference type="EMBL" id="AMF83847.1"/>
    </source>
</evidence>
<reference evidence="2 3" key="1">
    <citation type="journal article" date="2015" name="Virol. Sin.">
        <title>Genome sequencing and analysis of a granulovirus isolated from the Asiatic rice leafroller, Cnaphalocrocis medinalis.</title>
        <authorList>
            <person name="Zhang S."/>
            <person name="Zhu Z."/>
            <person name="Sun S."/>
            <person name="Chen Q."/>
            <person name="Deng F."/>
            <person name="Yang K."/>
        </authorList>
    </citation>
    <scope>NUCLEOTIDE SEQUENCE [LARGE SCALE GENOMIC DNA]</scope>
    <source>
        <strain evidence="2 3">Enping</strain>
    </source>
</reference>
<accession>A0A0X9FL33</accession>
<reference evidence="1" key="2">
    <citation type="journal article" date="2016" name="PLoS ONE">
        <title>Genome of Cnaphalocrocis medinalis Granulovirus, the First Crambidae-Infecting Betabaculovirus Isolated from Rice Leaffolder to Sequenced.</title>
        <authorList>
            <person name="Han G."/>
            <person name="Xu J."/>
            <person name="Liu Q."/>
            <person name="Li C."/>
            <person name="Xu H."/>
            <person name="Lu Z."/>
        </authorList>
    </citation>
    <scope>NUCLEOTIDE SEQUENCE</scope>
</reference>
<dbReference type="EMBL" id="KU593505">
    <property type="protein sequence ID" value="AMF83847.1"/>
    <property type="molecule type" value="Genomic_DNA"/>
</dbReference>
<protein>
    <submittedName>
        <fullName evidence="1">ChocGV_gp103</fullName>
    </submittedName>
</protein>
<dbReference type="EMBL" id="KP658210">
    <property type="protein sequence ID" value="ALN42038.1"/>
    <property type="molecule type" value="Genomic_DNA"/>
</dbReference>
<sequence>MILFGKQQFNHKRISFVIKNDRPYFKLVEVLRTLYDMCDHTYIDENYIVVFDEFPNTKYVDMNGLKMLCTLSSRFDIAKQFKTWARDIKRNTARQWCI</sequence>
<organism evidence="1">
    <name type="scientific">Cnaphalocrocis medinalis granulovirus</name>
    <dbReference type="NCBI Taxonomy" id="1750712"/>
    <lineage>
        <taxon>Viruses</taxon>
        <taxon>Viruses incertae sedis</taxon>
        <taxon>Naldaviricetes</taxon>
        <taxon>Lefavirales</taxon>
        <taxon>Baculoviridae</taxon>
        <taxon>Betabaculovirus</taxon>
        <taxon>Betabaculovirus cnamedinalis</taxon>
    </lineage>
</organism>
<reference evidence="2" key="3">
    <citation type="submission" date="2016-01" db="EMBL/GenBank/DDBJ databases">
        <authorList>
            <person name="McClelland M."/>
            <person name="Jain A."/>
            <person name="Saraogi P."/>
            <person name="Mendelson R."/>
            <person name="Westerman R."/>
            <person name="SanMiguel P."/>
            <person name="Csonka L."/>
        </authorList>
    </citation>
    <scope>NUCLEOTIDE SEQUENCE</scope>
    <source>
        <strain evidence="2">Enping</strain>
    </source>
</reference>
<dbReference type="KEGG" id="vg:26855121"/>
<dbReference type="GeneID" id="26855121"/>
<dbReference type="RefSeq" id="YP_009230014.1">
    <property type="nucleotide sequence ID" value="NC_029304.2"/>
</dbReference>
<evidence type="ECO:0000313" key="3">
    <source>
        <dbReference type="Proteomes" id="UP000202719"/>
    </source>
</evidence>
<name>A0A0X9FL33_9BBAC</name>
<proteinExistence type="predicted"/>
<keyword evidence="3" id="KW-1185">Reference proteome</keyword>